<dbReference type="GO" id="GO:0005839">
    <property type="term" value="C:proteasome core complex"/>
    <property type="evidence" value="ECO:0007669"/>
    <property type="project" value="InterPro"/>
</dbReference>
<dbReference type="SUPFAM" id="SSF56235">
    <property type="entry name" value="N-terminal nucleophile aminohydrolases (Ntn hydrolases)"/>
    <property type="match status" value="1"/>
</dbReference>
<accession>A0AAV8WQN7</accession>
<evidence type="ECO:0008006" key="3">
    <source>
        <dbReference type="Google" id="ProtNLM"/>
    </source>
</evidence>
<protein>
    <recommendedName>
        <fullName evidence="3">Proteasome subunit beta type-4</fullName>
    </recommendedName>
</protein>
<dbReference type="Proteomes" id="UP001162156">
    <property type="component" value="Unassembled WGS sequence"/>
</dbReference>
<dbReference type="EMBL" id="JANEYF010005321">
    <property type="protein sequence ID" value="KAJ8928605.1"/>
    <property type="molecule type" value="Genomic_DNA"/>
</dbReference>
<gene>
    <name evidence="1" type="ORF">NQ314_018812</name>
</gene>
<sequence>MSIQDGVPFLGTVDKLGTAYTDKIICTGYGAHIATPLLRDAVDKNPNQTQAEARALVEKCMEVLFYRDARSYPKYLLGIIDKDEGIKIDGPLEIKHTWDIANISKN</sequence>
<dbReference type="InterPro" id="IPR001353">
    <property type="entry name" value="Proteasome_sua/b"/>
</dbReference>
<evidence type="ECO:0000313" key="2">
    <source>
        <dbReference type="Proteomes" id="UP001162156"/>
    </source>
</evidence>
<comment type="caution">
    <text evidence="1">The sequence shown here is derived from an EMBL/GenBank/DDBJ whole genome shotgun (WGS) entry which is preliminary data.</text>
</comment>
<evidence type="ECO:0000313" key="1">
    <source>
        <dbReference type="EMBL" id="KAJ8928605.1"/>
    </source>
</evidence>
<dbReference type="AlphaFoldDB" id="A0AAV8WQN7"/>
<name>A0AAV8WQN7_9CUCU</name>
<reference evidence="1" key="1">
    <citation type="journal article" date="2023" name="Insect Mol. Biol.">
        <title>Genome sequencing provides insights into the evolution of gene families encoding plant cell wall-degrading enzymes in longhorned beetles.</title>
        <authorList>
            <person name="Shin N.R."/>
            <person name="Okamura Y."/>
            <person name="Kirsch R."/>
            <person name="Pauchet Y."/>
        </authorList>
    </citation>
    <scope>NUCLEOTIDE SEQUENCE</scope>
    <source>
        <strain evidence="1">RBIC_L_NR</strain>
    </source>
</reference>
<keyword evidence="2" id="KW-1185">Reference proteome</keyword>
<proteinExistence type="predicted"/>
<dbReference type="Pfam" id="PF00227">
    <property type="entry name" value="Proteasome"/>
    <property type="match status" value="1"/>
</dbReference>
<dbReference type="InterPro" id="IPR029055">
    <property type="entry name" value="Ntn_hydrolases_N"/>
</dbReference>
<dbReference type="Gene3D" id="3.60.20.10">
    <property type="entry name" value="Glutamine Phosphoribosylpyrophosphate, subunit 1, domain 1"/>
    <property type="match status" value="1"/>
</dbReference>
<organism evidence="1 2">
    <name type="scientific">Rhamnusium bicolor</name>
    <dbReference type="NCBI Taxonomy" id="1586634"/>
    <lineage>
        <taxon>Eukaryota</taxon>
        <taxon>Metazoa</taxon>
        <taxon>Ecdysozoa</taxon>
        <taxon>Arthropoda</taxon>
        <taxon>Hexapoda</taxon>
        <taxon>Insecta</taxon>
        <taxon>Pterygota</taxon>
        <taxon>Neoptera</taxon>
        <taxon>Endopterygota</taxon>
        <taxon>Coleoptera</taxon>
        <taxon>Polyphaga</taxon>
        <taxon>Cucujiformia</taxon>
        <taxon>Chrysomeloidea</taxon>
        <taxon>Cerambycidae</taxon>
        <taxon>Lepturinae</taxon>
        <taxon>Rhagiini</taxon>
        <taxon>Rhamnusium</taxon>
    </lineage>
</organism>
<dbReference type="GO" id="GO:0051603">
    <property type="term" value="P:proteolysis involved in protein catabolic process"/>
    <property type="evidence" value="ECO:0007669"/>
    <property type="project" value="InterPro"/>
</dbReference>